<dbReference type="AlphaFoldDB" id="A0AAV2DRY5"/>
<dbReference type="EMBL" id="OZ034816">
    <property type="protein sequence ID" value="CAL1376305.1"/>
    <property type="molecule type" value="Genomic_DNA"/>
</dbReference>
<dbReference type="InterPro" id="IPR002068">
    <property type="entry name" value="A-crystallin/Hsp20_dom"/>
</dbReference>
<comment type="similarity">
    <text evidence="2 3">Belongs to the small heat shock protein (HSP20) family.</text>
</comment>
<proteinExistence type="inferred from homology"/>
<sequence length="240" mass="26746">MQLYTHVAICPRFRLGNSPDSSLLVNLSLLEFSQPFADLSFISISLRSPSLPRDFFVTLLHSEARSSLHSFNFLRESHQNEMASLMDHLFTIPETMERFIFPTTPTHSGNHSGGGAAAEASAHIHADVLDCPKEYVFYLDVPGLSKSDIQVTVEDENTLVIKSTAKRKREEVDGGVGDGEGCKYIRLERRSPQKLMRRFRLPENANVSAISAKCENGVLRVVVEKHPPPPKPKSFQVAIS</sequence>
<keyword evidence="6" id="KW-1185">Reference proteome</keyword>
<dbReference type="InterPro" id="IPR031107">
    <property type="entry name" value="Small_HSP"/>
</dbReference>
<evidence type="ECO:0000313" key="6">
    <source>
        <dbReference type="Proteomes" id="UP001497516"/>
    </source>
</evidence>
<dbReference type="Pfam" id="PF00011">
    <property type="entry name" value="HSP20"/>
    <property type="match status" value="1"/>
</dbReference>
<dbReference type="SUPFAM" id="SSF49764">
    <property type="entry name" value="HSP20-like chaperones"/>
    <property type="match status" value="1"/>
</dbReference>
<organism evidence="5 6">
    <name type="scientific">Linum trigynum</name>
    <dbReference type="NCBI Taxonomy" id="586398"/>
    <lineage>
        <taxon>Eukaryota</taxon>
        <taxon>Viridiplantae</taxon>
        <taxon>Streptophyta</taxon>
        <taxon>Embryophyta</taxon>
        <taxon>Tracheophyta</taxon>
        <taxon>Spermatophyta</taxon>
        <taxon>Magnoliopsida</taxon>
        <taxon>eudicotyledons</taxon>
        <taxon>Gunneridae</taxon>
        <taxon>Pentapetalae</taxon>
        <taxon>rosids</taxon>
        <taxon>fabids</taxon>
        <taxon>Malpighiales</taxon>
        <taxon>Linaceae</taxon>
        <taxon>Linum</taxon>
    </lineage>
</organism>
<keyword evidence="1" id="KW-0346">Stress response</keyword>
<dbReference type="PANTHER" id="PTHR11527">
    <property type="entry name" value="HEAT-SHOCK PROTEIN 20 FAMILY MEMBER"/>
    <property type="match status" value="1"/>
</dbReference>
<dbReference type="Proteomes" id="UP001497516">
    <property type="component" value="Chromosome 3"/>
</dbReference>
<dbReference type="CDD" id="cd06464">
    <property type="entry name" value="ACD_sHsps-like"/>
    <property type="match status" value="1"/>
</dbReference>
<dbReference type="Gene3D" id="2.60.40.790">
    <property type="match status" value="1"/>
</dbReference>
<gene>
    <name evidence="5" type="ORF">LTRI10_LOCUS18044</name>
</gene>
<evidence type="ECO:0000259" key="4">
    <source>
        <dbReference type="PROSITE" id="PS01031"/>
    </source>
</evidence>
<reference evidence="5 6" key="1">
    <citation type="submission" date="2024-04" db="EMBL/GenBank/DDBJ databases">
        <authorList>
            <person name="Fracassetti M."/>
        </authorList>
    </citation>
    <scope>NUCLEOTIDE SEQUENCE [LARGE SCALE GENOMIC DNA]</scope>
</reference>
<evidence type="ECO:0000313" key="5">
    <source>
        <dbReference type="EMBL" id="CAL1376305.1"/>
    </source>
</evidence>
<evidence type="ECO:0000256" key="3">
    <source>
        <dbReference type="RuleBase" id="RU003616"/>
    </source>
</evidence>
<accession>A0AAV2DRY5</accession>
<evidence type="ECO:0000256" key="1">
    <source>
        <dbReference type="ARBA" id="ARBA00023016"/>
    </source>
</evidence>
<dbReference type="InterPro" id="IPR008978">
    <property type="entry name" value="HSP20-like_chaperone"/>
</dbReference>
<evidence type="ECO:0000256" key="2">
    <source>
        <dbReference type="PROSITE-ProRule" id="PRU00285"/>
    </source>
</evidence>
<name>A0AAV2DRY5_9ROSI</name>
<protein>
    <recommendedName>
        <fullName evidence="4">SHSP domain-containing protein</fullName>
    </recommendedName>
</protein>
<feature type="domain" description="SHSP" evidence="4">
    <location>
        <begin position="115"/>
        <end position="240"/>
    </location>
</feature>
<dbReference type="PROSITE" id="PS01031">
    <property type="entry name" value="SHSP"/>
    <property type="match status" value="1"/>
</dbReference>